<evidence type="ECO:0000259" key="1">
    <source>
        <dbReference type="Pfam" id="PF12728"/>
    </source>
</evidence>
<reference evidence="5" key="2">
    <citation type="submission" date="2021-11" db="EMBL/GenBank/DDBJ databases">
        <authorList>
            <person name="Riesbeck K."/>
        </authorList>
    </citation>
    <scope>NUCLEOTIDE SEQUENCE [LARGE SCALE GENOMIC DNA]</scope>
</reference>
<dbReference type="Proteomes" id="UP000003185">
    <property type="component" value="Unassembled WGS sequence"/>
</dbReference>
<evidence type="ECO:0000313" key="3">
    <source>
        <dbReference type="EMBL" id="EDJ93304.1"/>
    </source>
</evidence>
<dbReference type="AlphaFoldDB" id="A0A0H3PF91"/>
<dbReference type="Proteomes" id="UP000837958">
    <property type="component" value="Chromosome"/>
</dbReference>
<reference evidence="3 4" key="1">
    <citation type="journal article" date="2007" name="Genome Biol.">
        <title>Characterization and modeling of the Haemophilus influenzae core and supragenomes based on the complete genomic sequences of Rd and 12 clinical nontypeable strains.</title>
        <authorList>
            <person name="Hogg J.S."/>
            <person name="Hu F.Z."/>
            <person name="Janto B."/>
            <person name="Boissy R."/>
            <person name="Hayes J."/>
            <person name="Keefe R."/>
            <person name="Post J.C."/>
            <person name="Ehrlich G.D."/>
        </authorList>
    </citation>
    <scope>NUCLEOTIDE SEQUENCE [LARGE SCALE GENOMIC DNA]</scope>
    <source>
        <strain evidence="3">3655</strain>
        <strain evidence="4">NTHi 3655</strain>
    </source>
</reference>
<reference evidence="2" key="3">
    <citation type="submission" date="2024-01" db="EMBL/GenBank/DDBJ databases">
        <authorList>
            <person name="Riesbeck K."/>
        </authorList>
    </citation>
    <scope>NUCLEOTIDE SEQUENCE</scope>
    <source>
        <strain evidence="2">3655</strain>
    </source>
</reference>
<dbReference type="InterPro" id="IPR010093">
    <property type="entry name" value="SinI_DNA-bd"/>
</dbReference>
<name>A0A0H3PF91_HAEI3</name>
<dbReference type="Pfam" id="PF12728">
    <property type="entry name" value="HTH_17"/>
    <property type="match status" value="1"/>
</dbReference>
<evidence type="ECO:0000313" key="4">
    <source>
        <dbReference type="Proteomes" id="UP000003185"/>
    </source>
</evidence>
<dbReference type="InterPro" id="IPR041657">
    <property type="entry name" value="HTH_17"/>
</dbReference>
<accession>A0A0H3PF91</accession>
<organism evidence="3 4">
    <name type="scientific">Haemophilus influenzae (strain NTHi 3655)</name>
    <dbReference type="NCBI Taxonomy" id="375177"/>
    <lineage>
        <taxon>Bacteria</taxon>
        <taxon>Pseudomonadati</taxon>
        <taxon>Pseudomonadota</taxon>
        <taxon>Gammaproteobacteria</taxon>
        <taxon>Pasteurellales</taxon>
        <taxon>Pasteurellaceae</taxon>
        <taxon>Haemophilus</taxon>
    </lineage>
</organism>
<dbReference type="EMBL" id="OV040719">
    <property type="protein sequence ID" value="CAH0450698.1"/>
    <property type="molecule type" value="Genomic_DNA"/>
</dbReference>
<dbReference type="GO" id="GO:0003677">
    <property type="term" value="F:DNA binding"/>
    <property type="evidence" value="ECO:0007669"/>
    <property type="project" value="InterPro"/>
</dbReference>
<evidence type="ECO:0000313" key="5">
    <source>
        <dbReference type="Proteomes" id="UP000837958"/>
    </source>
</evidence>
<sequence length="50" mass="5942">MKIQDNVGYYFTIQDLQDRLRVSRSTILRLIESKKLTSIKFGRQVRIPES</sequence>
<dbReference type="RefSeq" id="WP_005649008.1">
    <property type="nucleotide sequence ID" value="NZ_AAZF01000002.1"/>
</dbReference>
<gene>
    <name evidence="3" type="ORF">CGSHi3655_02044</name>
    <name evidence="2" type="ORF">KRLU3655_LOCUS774</name>
</gene>
<feature type="domain" description="Helix-turn-helix" evidence="1">
    <location>
        <begin position="10"/>
        <end position="50"/>
    </location>
</feature>
<dbReference type="EMBL" id="AAZF01000002">
    <property type="protein sequence ID" value="EDJ93304.1"/>
    <property type="molecule type" value="Genomic_DNA"/>
</dbReference>
<protein>
    <submittedName>
        <fullName evidence="2">Helix-turn-helix domain-containing protein</fullName>
    </submittedName>
</protein>
<evidence type="ECO:0000313" key="2">
    <source>
        <dbReference type="EMBL" id="CAH0450698.1"/>
    </source>
</evidence>
<proteinExistence type="predicted"/>
<dbReference type="NCBIfam" id="TIGR01764">
    <property type="entry name" value="excise"/>
    <property type="match status" value="1"/>
</dbReference>